<dbReference type="InterPro" id="IPR036412">
    <property type="entry name" value="HAD-like_sf"/>
</dbReference>
<evidence type="ECO:0008006" key="3">
    <source>
        <dbReference type="Google" id="ProtNLM"/>
    </source>
</evidence>
<name>A0A1I5Y5V2_9FIRM</name>
<dbReference type="OrthoDB" id="5325692at2"/>
<dbReference type="SUPFAM" id="SSF56784">
    <property type="entry name" value="HAD-like"/>
    <property type="match status" value="1"/>
</dbReference>
<dbReference type="EMBL" id="FOXO01000041">
    <property type="protein sequence ID" value="SFQ39559.1"/>
    <property type="molecule type" value="Genomic_DNA"/>
</dbReference>
<dbReference type="Proteomes" id="UP000182624">
    <property type="component" value="Unassembled WGS sequence"/>
</dbReference>
<sequence length="124" mass="14284">MEQIILSKLGHTWILDLDGTIVKHNGYKDDGHDTFLPGALEFLRNISDEDMIVFITSRKLEYQNLTESFLQENGVRYDHIIFEAPYGERILLNDDKPSGLKMGKAVNLQRDSFPQMDIVVDEEL</sequence>
<dbReference type="RefSeq" id="WP_074891711.1">
    <property type="nucleotide sequence ID" value="NZ_FOXO01000041.1"/>
</dbReference>
<reference evidence="2" key="1">
    <citation type="submission" date="2016-10" db="EMBL/GenBank/DDBJ databases">
        <authorList>
            <person name="Varghese N."/>
            <person name="Submissions S."/>
        </authorList>
    </citation>
    <scope>NUCLEOTIDE SEQUENCE [LARGE SCALE GENOMIC DNA]</scope>
    <source>
        <strain evidence="2">P18</strain>
    </source>
</reference>
<dbReference type="Gene3D" id="3.40.50.1000">
    <property type="entry name" value="HAD superfamily/HAD-like"/>
    <property type="match status" value="1"/>
</dbReference>
<dbReference type="AlphaFoldDB" id="A0A1I5Y5V2"/>
<organism evidence="1 2">
    <name type="scientific">Butyrivibrio proteoclasticus</name>
    <dbReference type="NCBI Taxonomy" id="43305"/>
    <lineage>
        <taxon>Bacteria</taxon>
        <taxon>Bacillati</taxon>
        <taxon>Bacillota</taxon>
        <taxon>Clostridia</taxon>
        <taxon>Lachnospirales</taxon>
        <taxon>Lachnospiraceae</taxon>
        <taxon>Butyrivibrio</taxon>
    </lineage>
</organism>
<evidence type="ECO:0000313" key="2">
    <source>
        <dbReference type="Proteomes" id="UP000182624"/>
    </source>
</evidence>
<keyword evidence="2" id="KW-1185">Reference proteome</keyword>
<dbReference type="InterPro" id="IPR023214">
    <property type="entry name" value="HAD_sf"/>
</dbReference>
<proteinExistence type="predicted"/>
<gene>
    <name evidence="1" type="ORF">SAMN04487928_1415</name>
</gene>
<protein>
    <recommendedName>
        <fullName evidence="3">FCP1 homology domain-containing protein</fullName>
    </recommendedName>
</protein>
<evidence type="ECO:0000313" key="1">
    <source>
        <dbReference type="EMBL" id="SFQ39559.1"/>
    </source>
</evidence>
<accession>A0A1I5Y5V2</accession>